<proteinExistence type="predicted"/>
<keyword evidence="1" id="KW-0472">Membrane</keyword>
<dbReference type="Proteomes" id="UP001318040">
    <property type="component" value="Chromosome 8"/>
</dbReference>
<dbReference type="KEGG" id="pmrn:116940226"/>
<name>A0AAJ7WPR5_PETMA</name>
<keyword evidence="2" id="KW-1185">Reference proteome</keyword>
<dbReference type="InterPro" id="IPR011029">
    <property type="entry name" value="DEATH-like_dom_sf"/>
</dbReference>
<dbReference type="RefSeq" id="XP_032805596.1">
    <property type="nucleotide sequence ID" value="XM_032949705.1"/>
</dbReference>
<protein>
    <submittedName>
        <fullName evidence="3">Uncharacterized protein LOC116940226</fullName>
    </submittedName>
</protein>
<sequence length="259" mass="29038">MYERKHYLDVWNTGAGETALLGAEETCVLFGVCVHADDGDNYFMVLVLVIVGIAVLASSAAVLYICRKRNGQCVCGKTPSQPPVKNQVEIDDPERRVFVRSFDDSDLNFTMEADKDDVSLTLTEDRVSLTPSMGISTLRRSISTRIREKKAEEIAMGTVWEAMDRNMSELRRLICSDPPCLLNELLSRKLISHQVHRKAASISDRTERSEYLLRRFVDGGGDACLRFMAVFAIAKENSARFRVMMATSRESPPYISLAT</sequence>
<evidence type="ECO:0000256" key="1">
    <source>
        <dbReference type="SAM" id="Phobius"/>
    </source>
</evidence>
<feature type="transmembrane region" description="Helical" evidence="1">
    <location>
        <begin position="42"/>
        <end position="66"/>
    </location>
</feature>
<keyword evidence="1" id="KW-1133">Transmembrane helix</keyword>
<reference evidence="3" key="1">
    <citation type="submission" date="2025-08" db="UniProtKB">
        <authorList>
            <consortium name="RefSeq"/>
        </authorList>
    </citation>
    <scope>IDENTIFICATION</scope>
    <source>
        <tissue evidence="3">Sperm</tissue>
    </source>
</reference>
<keyword evidence="1" id="KW-0812">Transmembrane</keyword>
<organism evidence="2 3">
    <name type="scientific">Petromyzon marinus</name>
    <name type="common">Sea lamprey</name>
    <dbReference type="NCBI Taxonomy" id="7757"/>
    <lineage>
        <taxon>Eukaryota</taxon>
        <taxon>Metazoa</taxon>
        <taxon>Chordata</taxon>
        <taxon>Craniata</taxon>
        <taxon>Vertebrata</taxon>
        <taxon>Cyclostomata</taxon>
        <taxon>Hyperoartia</taxon>
        <taxon>Petromyzontiformes</taxon>
        <taxon>Petromyzontidae</taxon>
        <taxon>Petromyzon</taxon>
    </lineage>
</organism>
<evidence type="ECO:0000313" key="3">
    <source>
        <dbReference type="RefSeq" id="XP_032805596.1"/>
    </source>
</evidence>
<dbReference type="AlphaFoldDB" id="A0AAJ7WPR5"/>
<gene>
    <name evidence="3" type="primary">LOC116940226</name>
</gene>
<accession>A0AAJ7WPR5</accession>
<dbReference type="Gene3D" id="1.10.533.10">
    <property type="entry name" value="Death Domain, Fas"/>
    <property type="match status" value="1"/>
</dbReference>
<evidence type="ECO:0000313" key="2">
    <source>
        <dbReference type="Proteomes" id="UP001318040"/>
    </source>
</evidence>